<dbReference type="SUPFAM" id="SSF56219">
    <property type="entry name" value="DNase I-like"/>
    <property type="match status" value="1"/>
</dbReference>
<name>A0ABQ4J6P6_9ACTN</name>
<evidence type="ECO:0000259" key="1">
    <source>
        <dbReference type="Pfam" id="PF03372"/>
    </source>
</evidence>
<gene>
    <name evidence="2" type="ORF">Vqi01_10080</name>
</gene>
<dbReference type="PANTHER" id="PTHR14859:SF15">
    <property type="entry name" value="ENDONUCLEASE_EXONUCLEASE_PHOSPHATASE DOMAIN-CONTAINING PROTEIN"/>
    <property type="match status" value="1"/>
</dbReference>
<dbReference type="InterPro" id="IPR051916">
    <property type="entry name" value="GPI-anchor_lipid_remodeler"/>
</dbReference>
<evidence type="ECO:0000313" key="2">
    <source>
        <dbReference type="EMBL" id="GIJ25846.1"/>
    </source>
</evidence>
<comment type="caution">
    <text evidence="2">The sequence shown here is derived from an EMBL/GenBank/DDBJ whole genome shotgun (WGS) entry which is preliminary data.</text>
</comment>
<proteinExistence type="predicted"/>
<reference evidence="2 3" key="1">
    <citation type="submission" date="2021-01" db="EMBL/GenBank/DDBJ databases">
        <title>Whole genome shotgun sequence of Verrucosispora qiuiae NBRC 106684.</title>
        <authorList>
            <person name="Komaki H."/>
            <person name="Tamura T."/>
        </authorList>
    </citation>
    <scope>NUCLEOTIDE SEQUENCE [LARGE SCALE GENOMIC DNA]</scope>
    <source>
        <strain evidence="2 3">NBRC 106684</strain>
    </source>
</reference>
<feature type="domain" description="Endonuclease/exonuclease/phosphatase" evidence="1">
    <location>
        <begin position="4"/>
        <end position="259"/>
    </location>
</feature>
<dbReference type="PANTHER" id="PTHR14859">
    <property type="entry name" value="CALCOFLUOR WHITE HYPERSENSITIVE PROTEIN PRECURSOR"/>
    <property type="match status" value="1"/>
</dbReference>
<dbReference type="Gene3D" id="3.60.10.10">
    <property type="entry name" value="Endonuclease/exonuclease/phosphatase"/>
    <property type="match status" value="1"/>
</dbReference>
<organism evidence="2 3">
    <name type="scientific">Micromonospora qiuiae</name>
    <dbReference type="NCBI Taxonomy" id="502268"/>
    <lineage>
        <taxon>Bacteria</taxon>
        <taxon>Bacillati</taxon>
        <taxon>Actinomycetota</taxon>
        <taxon>Actinomycetes</taxon>
        <taxon>Micromonosporales</taxon>
        <taxon>Micromonosporaceae</taxon>
        <taxon>Micromonospora</taxon>
    </lineage>
</organism>
<protein>
    <recommendedName>
        <fullName evidence="1">Endonuclease/exonuclease/phosphatase domain-containing protein</fullName>
    </recommendedName>
</protein>
<keyword evidence="3" id="KW-1185">Reference proteome</keyword>
<evidence type="ECO:0000313" key="3">
    <source>
        <dbReference type="Proteomes" id="UP000653076"/>
    </source>
</evidence>
<dbReference type="InterPro" id="IPR005135">
    <property type="entry name" value="Endo/exonuclease/phosphatase"/>
</dbReference>
<sequence>MRVMSWNLWWRFGGAWRERESGIVETVRQVRPDLLGVVETWAGEGTTQVARLADELGGDLATTFVPTALPPAPDPPEEPSQAGIEVGIGLLSRWPITSTEVHELPHSQRGGPPPTALLATVAHPLGPLPVIVACTEWEPVFAADHLAQVTALAALATEPRLDGELPVLLIGDLNAAVDQPDLAPLLDVMIDTWPAGGGDPAAVTLSSAVPEAPLAAAKQLDRRIDHILARPGRAGGTITVRRAFLAGDRSIDGRYPSDHFAVVVDLEPSG</sequence>
<dbReference type="InterPro" id="IPR036691">
    <property type="entry name" value="Endo/exonu/phosph_ase_sf"/>
</dbReference>
<dbReference type="Proteomes" id="UP000653076">
    <property type="component" value="Unassembled WGS sequence"/>
</dbReference>
<dbReference type="Pfam" id="PF03372">
    <property type="entry name" value="Exo_endo_phos"/>
    <property type="match status" value="1"/>
</dbReference>
<dbReference type="EMBL" id="BOPC01000013">
    <property type="protein sequence ID" value="GIJ25846.1"/>
    <property type="molecule type" value="Genomic_DNA"/>
</dbReference>
<accession>A0ABQ4J6P6</accession>